<reference evidence="9 10" key="1">
    <citation type="submission" date="2017-04" db="EMBL/GenBank/DDBJ databases">
        <title>Draft genome sequence of Zooshikella ganghwensis VG4 isolated from Red Sea sediments.</title>
        <authorList>
            <person name="Rehman Z."/>
            <person name="Alam I."/>
            <person name="Kamau A."/>
            <person name="Bajic V."/>
            <person name="Leiknes T."/>
        </authorList>
    </citation>
    <scope>NUCLEOTIDE SEQUENCE [LARGE SCALE GENOMIC DNA]</scope>
    <source>
        <strain evidence="9 10">VG4</strain>
    </source>
</reference>
<evidence type="ECO:0000313" key="9">
    <source>
        <dbReference type="EMBL" id="RDH45396.1"/>
    </source>
</evidence>
<evidence type="ECO:0000256" key="3">
    <source>
        <dbReference type="ARBA" id="ARBA00022692"/>
    </source>
</evidence>
<accession>A0A4P9VQT4</accession>
<evidence type="ECO:0000256" key="4">
    <source>
        <dbReference type="ARBA" id="ARBA00022989"/>
    </source>
</evidence>
<dbReference type="Proteomes" id="UP000257039">
    <property type="component" value="Unassembled WGS sequence"/>
</dbReference>
<keyword evidence="3 7" id="KW-0812">Transmembrane</keyword>
<dbReference type="GO" id="GO:0022857">
    <property type="term" value="F:transmembrane transporter activity"/>
    <property type="evidence" value="ECO:0007669"/>
    <property type="project" value="InterPro"/>
</dbReference>
<feature type="transmembrane region" description="Helical" evidence="7">
    <location>
        <begin position="83"/>
        <end position="102"/>
    </location>
</feature>
<dbReference type="RefSeq" id="WP_094788364.1">
    <property type="nucleotide sequence ID" value="NZ_NDXW01000001.1"/>
</dbReference>
<feature type="transmembrane region" description="Helical" evidence="7">
    <location>
        <begin position="173"/>
        <end position="194"/>
    </location>
</feature>
<feature type="domain" description="Major facilitator superfamily (MFS) profile" evidence="8">
    <location>
        <begin position="14"/>
        <end position="408"/>
    </location>
</feature>
<feature type="transmembrane region" description="Helical" evidence="7">
    <location>
        <begin position="382"/>
        <end position="404"/>
    </location>
</feature>
<dbReference type="PANTHER" id="PTHR12778">
    <property type="entry name" value="SOLUTE CARRIER FAMILY 33 ACETYL-COA TRANSPORTER -RELATED"/>
    <property type="match status" value="1"/>
</dbReference>
<name>A0A4P9VQT4_9GAMM</name>
<keyword evidence="4 7" id="KW-1133">Transmembrane helix</keyword>
<evidence type="ECO:0000259" key="8">
    <source>
        <dbReference type="PROSITE" id="PS50850"/>
    </source>
</evidence>
<dbReference type="PANTHER" id="PTHR12778:SF10">
    <property type="entry name" value="MAJOR FACILITATOR SUPERFAMILY DOMAIN-CONTAINING PROTEIN 3"/>
    <property type="match status" value="1"/>
</dbReference>
<dbReference type="InterPro" id="IPR036259">
    <property type="entry name" value="MFS_trans_sf"/>
</dbReference>
<dbReference type="AlphaFoldDB" id="A0A4P9VQT4"/>
<keyword evidence="2" id="KW-0813">Transport</keyword>
<gene>
    <name evidence="9" type="ORF">B9G39_19155</name>
</gene>
<comment type="subcellular location">
    <subcellularLocation>
        <location evidence="1">Membrane</location>
        <topology evidence="1">Multi-pass membrane protein</topology>
    </subcellularLocation>
</comment>
<proteinExistence type="predicted"/>
<keyword evidence="5 7" id="KW-0472">Membrane</keyword>
<evidence type="ECO:0000256" key="1">
    <source>
        <dbReference type="ARBA" id="ARBA00004141"/>
    </source>
</evidence>
<feature type="transmembrane region" description="Helical" evidence="7">
    <location>
        <begin position="355"/>
        <end position="376"/>
    </location>
</feature>
<dbReference type="EMBL" id="NDXW01000001">
    <property type="protein sequence ID" value="RDH45396.1"/>
    <property type="molecule type" value="Genomic_DNA"/>
</dbReference>
<dbReference type="InterPro" id="IPR011701">
    <property type="entry name" value="MFS"/>
</dbReference>
<feature type="transmembrane region" description="Helical" evidence="7">
    <location>
        <begin position="317"/>
        <end position="343"/>
    </location>
</feature>
<feature type="transmembrane region" description="Helical" evidence="7">
    <location>
        <begin position="16"/>
        <end position="39"/>
    </location>
</feature>
<dbReference type="SUPFAM" id="SSF103473">
    <property type="entry name" value="MFS general substrate transporter"/>
    <property type="match status" value="1"/>
</dbReference>
<protein>
    <submittedName>
        <fullName evidence="9">MFS transporter</fullName>
    </submittedName>
</protein>
<dbReference type="Gene3D" id="1.20.1250.20">
    <property type="entry name" value="MFS general substrate transporter like domains"/>
    <property type="match status" value="1"/>
</dbReference>
<feature type="transmembrane region" description="Helical" evidence="7">
    <location>
        <begin position="108"/>
        <end position="128"/>
    </location>
</feature>
<evidence type="ECO:0000256" key="7">
    <source>
        <dbReference type="SAM" id="Phobius"/>
    </source>
</evidence>
<keyword evidence="10" id="KW-1185">Reference proteome</keyword>
<comment type="caution">
    <text evidence="9">The sequence shown here is derived from an EMBL/GenBank/DDBJ whole genome shotgun (WGS) entry which is preliminary data.</text>
</comment>
<evidence type="ECO:0000256" key="2">
    <source>
        <dbReference type="ARBA" id="ARBA00022448"/>
    </source>
</evidence>
<dbReference type="InterPro" id="IPR004752">
    <property type="entry name" value="AmpG_permease/AT-1"/>
</dbReference>
<feature type="transmembrane region" description="Helical" evidence="7">
    <location>
        <begin position="225"/>
        <end position="252"/>
    </location>
</feature>
<evidence type="ECO:0000313" key="10">
    <source>
        <dbReference type="Proteomes" id="UP000257039"/>
    </source>
</evidence>
<sequence length="437" mass="48288">MKMTPFFQAILNRRMLICLFTGLVSGLPLYILISMLPAWLRTEGIGLKEIGLLTLVQIPYAWKFVWSPIMDAIKLPWLGLRRGWMLISQLALLLCVCGYAFIDPTDLMWVAIISTAIAFFSASQDIVIDAYRREILPDEELGLGNSLHINTYRLSGLIPGSLALILADTMPWSTVFLIIALFLLIGIGLTLSIAEPKHQLPPRPTFQSAVIEPFHEFFTRHGLRYALAVLSFMVLYKLGDNLATALSTAFYLDKGYSLTEIGLIAKHAGLWPMIIGGLLGGLIMIRIGINRSLWLFGLVQIVSILGFAWLAEAEKSLWLLALIISFEYLGVGLGTAASVAFIAKTTSKAHAATQFALFTALAALPRTTLNTFSGFFAEWLGWTHFFMFCTLLAIPGMLLLFYIAPWNGATRSIPKQPIPPKDEDSLTAKPANISQST</sequence>
<dbReference type="PROSITE" id="PS50850">
    <property type="entry name" value="MFS"/>
    <property type="match status" value="1"/>
</dbReference>
<feature type="transmembrane region" description="Helical" evidence="7">
    <location>
        <begin position="264"/>
        <end position="285"/>
    </location>
</feature>
<feature type="region of interest" description="Disordered" evidence="6">
    <location>
        <begin position="417"/>
        <end position="437"/>
    </location>
</feature>
<evidence type="ECO:0000256" key="6">
    <source>
        <dbReference type="SAM" id="MobiDB-lite"/>
    </source>
</evidence>
<dbReference type="NCBIfam" id="TIGR00901">
    <property type="entry name" value="2A0125"/>
    <property type="match status" value="1"/>
</dbReference>
<organism evidence="9 10">
    <name type="scientific">Zooshikella ganghwensis</name>
    <dbReference type="NCBI Taxonomy" id="202772"/>
    <lineage>
        <taxon>Bacteria</taxon>
        <taxon>Pseudomonadati</taxon>
        <taxon>Pseudomonadota</taxon>
        <taxon>Gammaproteobacteria</taxon>
        <taxon>Oceanospirillales</taxon>
        <taxon>Zooshikellaceae</taxon>
        <taxon>Zooshikella</taxon>
    </lineage>
</organism>
<feature type="transmembrane region" description="Helical" evidence="7">
    <location>
        <begin position="292"/>
        <end position="311"/>
    </location>
</feature>
<dbReference type="GO" id="GO:0016020">
    <property type="term" value="C:membrane"/>
    <property type="evidence" value="ECO:0007669"/>
    <property type="project" value="UniProtKB-SubCell"/>
</dbReference>
<dbReference type="InterPro" id="IPR020846">
    <property type="entry name" value="MFS_dom"/>
</dbReference>
<dbReference type="Pfam" id="PF07690">
    <property type="entry name" value="MFS_1"/>
    <property type="match status" value="1"/>
</dbReference>
<dbReference type="CDD" id="cd17486">
    <property type="entry name" value="MFS_AmpG_like"/>
    <property type="match status" value="1"/>
</dbReference>
<evidence type="ECO:0000256" key="5">
    <source>
        <dbReference type="ARBA" id="ARBA00023136"/>
    </source>
</evidence>